<dbReference type="AlphaFoldDB" id="A0A2H1VFS8"/>
<name>A0A2H1VFS8_SPOFR</name>
<dbReference type="EMBL" id="ODYU01002062">
    <property type="protein sequence ID" value="SOQ39104.1"/>
    <property type="molecule type" value="Genomic_DNA"/>
</dbReference>
<gene>
    <name evidence="1" type="ORF">SFRICE_018266</name>
</gene>
<sequence>MSFQRQRRAMIAINWQDKQFTFGSLPLTGETQATRSGFKREAYPNNTRRVQKDCILHQILKGLMQNDYSGIDLGVWLCRQIQDVGHLAKLGMKKNEQETHQNTISHINSL</sequence>
<accession>A0A2H1VFS8</accession>
<reference evidence="1" key="1">
    <citation type="submission" date="2016-07" db="EMBL/GenBank/DDBJ databases">
        <authorList>
            <person name="Bretaudeau A."/>
        </authorList>
    </citation>
    <scope>NUCLEOTIDE SEQUENCE</scope>
    <source>
        <strain evidence="1">Rice</strain>
        <tissue evidence="1">Whole body</tissue>
    </source>
</reference>
<proteinExistence type="predicted"/>
<evidence type="ECO:0000313" key="1">
    <source>
        <dbReference type="EMBL" id="SOQ39104.1"/>
    </source>
</evidence>
<organism evidence="1">
    <name type="scientific">Spodoptera frugiperda</name>
    <name type="common">Fall armyworm</name>
    <dbReference type="NCBI Taxonomy" id="7108"/>
    <lineage>
        <taxon>Eukaryota</taxon>
        <taxon>Metazoa</taxon>
        <taxon>Ecdysozoa</taxon>
        <taxon>Arthropoda</taxon>
        <taxon>Hexapoda</taxon>
        <taxon>Insecta</taxon>
        <taxon>Pterygota</taxon>
        <taxon>Neoptera</taxon>
        <taxon>Endopterygota</taxon>
        <taxon>Lepidoptera</taxon>
        <taxon>Glossata</taxon>
        <taxon>Ditrysia</taxon>
        <taxon>Noctuoidea</taxon>
        <taxon>Noctuidae</taxon>
        <taxon>Amphipyrinae</taxon>
        <taxon>Spodoptera</taxon>
    </lineage>
</organism>
<protein>
    <submittedName>
        <fullName evidence="1">SFRICE_018266</fullName>
    </submittedName>
</protein>